<dbReference type="RefSeq" id="WP_173123310.1">
    <property type="nucleotide sequence ID" value="NZ_JABRWJ010000004.1"/>
</dbReference>
<dbReference type="Proteomes" id="UP000737171">
    <property type="component" value="Unassembled WGS sequence"/>
</dbReference>
<reference evidence="1 2" key="1">
    <citation type="submission" date="2020-05" db="EMBL/GenBank/DDBJ databases">
        <title>Aquincola sp. isolate from soil.</title>
        <authorList>
            <person name="Han J."/>
            <person name="Kim D.-U."/>
        </authorList>
    </citation>
    <scope>NUCLEOTIDE SEQUENCE [LARGE SCALE GENOMIC DNA]</scope>
    <source>
        <strain evidence="1 2">S2</strain>
    </source>
</reference>
<gene>
    <name evidence="1" type="ORF">HLB44_13635</name>
</gene>
<dbReference type="InterPro" id="IPR021409">
    <property type="entry name" value="DUF3047"/>
</dbReference>
<name>A0ABX2EHB9_9BURK</name>
<protein>
    <submittedName>
        <fullName evidence="1">DUF3047 domain-containing protein</fullName>
    </submittedName>
</protein>
<proteinExistence type="predicted"/>
<organism evidence="1 2">
    <name type="scientific">Pseudaquabacterium terrae</name>
    <dbReference type="NCBI Taxonomy" id="2732868"/>
    <lineage>
        <taxon>Bacteria</taxon>
        <taxon>Pseudomonadati</taxon>
        <taxon>Pseudomonadota</taxon>
        <taxon>Betaproteobacteria</taxon>
        <taxon>Burkholderiales</taxon>
        <taxon>Sphaerotilaceae</taxon>
        <taxon>Pseudaquabacterium</taxon>
    </lineage>
</organism>
<keyword evidence="2" id="KW-1185">Reference proteome</keyword>
<dbReference type="EMBL" id="JABRWJ010000004">
    <property type="protein sequence ID" value="NRF68030.1"/>
    <property type="molecule type" value="Genomic_DNA"/>
</dbReference>
<evidence type="ECO:0000313" key="1">
    <source>
        <dbReference type="EMBL" id="NRF68030.1"/>
    </source>
</evidence>
<comment type="caution">
    <text evidence="1">The sequence shown here is derived from an EMBL/GenBank/DDBJ whole genome shotgun (WGS) entry which is preliminary data.</text>
</comment>
<dbReference type="Pfam" id="PF11249">
    <property type="entry name" value="DUF3047"/>
    <property type="match status" value="1"/>
</dbReference>
<sequence length="277" mass="30626">MPPQYPPIGESDRHPGARRALFGQLIGLGALGLGACAQRGAPLPQAGAVATPDALPDSIAPFSSATPGARPPAGWQPYVLRKDKPPTRYNVVRDNDRMVLHARAEAGATGLRCPVRIDPHQHSRLQFSWRVQQVPSLASVDVPEHDDAPARIILAFDGDPARLSLRDRLIFDQVELFTGQRLPFATLMYVWCAKLPPESVVRNHRSSRIHYLTVESGAQRAGRWLHYERDVVADYRRVYGEAPGMISSVGVLTDSDALKHEQQAWYGDIVLRRPGRT</sequence>
<evidence type="ECO:0000313" key="2">
    <source>
        <dbReference type="Proteomes" id="UP000737171"/>
    </source>
</evidence>
<accession>A0ABX2EHB9</accession>